<feature type="compositionally biased region" description="Basic and acidic residues" evidence="3">
    <location>
        <begin position="1"/>
        <end position="12"/>
    </location>
</feature>
<keyword evidence="1 2" id="KW-0143">Chaperone</keyword>
<proteinExistence type="inferred from homology"/>
<dbReference type="GO" id="GO:0005737">
    <property type="term" value="C:cytoplasm"/>
    <property type="evidence" value="ECO:0007669"/>
    <property type="project" value="UniProtKB-SubCell"/>
</dbReference>
<dbReference type="Pfam" id="PF01774">
    <property type="entry name" value="UreD"/>
    <property type="match status" value="1"/>
</dbReference>
<comment type="function">
    <text evidence="2">Required for maturation of urease via the functional incorporation of the urease nickel metallocenter.</text>
</comment>
<feature type="region of interest" description="Disordered" evidence="3">
    <location>
        <begin position="1"/>
        <end position="77"/>
    </location>
</feature>
<organism evidence="4 5">
    <name type="scientific">Brevibacterium marinum</name>
    <dbReference type="NCBI Taxonomy" id="418643"/>
    <lineage>
        <taxon>Bacteria</taxon>
        <taxon>Bacillati</taxon>
        <taxon>Actinomycetota</taxon>
        <taxon>Actinomycetes</taxon>
        <taxon>Micrococcales</taxon>
        <taxon>Brevibacteriaceae</taxon>
        <taxon>Brevibacterium</taxon>
    </lineage>
</organism>
<comment type="subcellular location">
    <subcellularLocation>
        <location evidence="2">Cytoplasm</location>
    </subcellularLocation>
</comment>
<comment type="subunit">
    <text evidence="2">UreD, UreF and UreG form a complex that acts as a GTP-hydrolysis-dependent molecular chaperone, activating the urease apoprotein by helping to assemble the nickel containing metallocenter of UreC. The UreE protein probably delivers the nickel.</text>
</comment>
<name>A0A846RMZ6_9MICO</name>
<keyword evidence="5" id="KW-1185">Reference proteome</keyword>
<dbReference type="InterPro" id="IPR002669">
    <property type="entry name" value="UreD"/>
</dbReference>
<reference evidence="4 5" key="1">
    <citation type="submission" date="2020-03" db="EMBL/GenBank/DDBJ databases">
        <title>Sequencing the genomes of 1000 actinobacteria strains.</title>
        <authorList>
            <person name="Klenk H.-P."/>
        </authorList>
    </citation>
    <scope>NUCLEOTIDE SEQUENCE [LARGE SCALE GENOMIC DNA]</scope>
    <source>
        <strain evidence="4 5">DSM 18964</strain>
    </source>
</reference>
<protein>
    <recommendedName>
        <fullName evidence="2">Urease accessory protein UreD</fullName>
    </recommendedName>
</protein>
<gene>
    <name evidence="2" type="primary">ureD</name>
    <name evidence="4" type="ORF">BKA07_000124</name>
</gene>
<evidence type="ECO:0000313" key="4">
    <source>
        <dbReference type="EMBL" id="NJC55089.1"/>
    </source>
</evidence>
<accession>A0A846RMZ6</accession>
<dbReference type="RefSeq" id="WP_167949173.1">
    <property type="nucleotide sequence ID" value="NZ_BAAAPQ010000026.1"/>
</dbReference>
<comment type="caution">
    <text evidence="4">The sequence shown here is derived from an EMBL/GenBank/DDBJ whole genome shotgun (WGS) entry which is preliminary data.</text>
</comment>
<dbReference type="EMBL" id="JAATJN010000001">
    <property type="protein sequence ID" value="NJC55089.1"/>
    <property type="molecule type" value="Genomic_DNA"/>
</dbReference>
<evidence type="ECO:0000256" key="2">
    <source>
        <dbReference type="HAMAP-Rule" id="MF_01384"/>
    </source>
</evidence>
<evidence type="ECO:0000256" key="1">
    <source>
        <dbReference type="ARBA" id="ARBA00023186"/>
    </source>
</evidence>
<keyword evidence="2" id="KW-0996">Nickel insertion</keyword>
<evidence type="ECO:0000256" key="3">
    <source>
        <dbReference type="SAM" id="MobiDB-lite"/>
    </source>
</evidence>
<comment type="similarity">
    <text evidence="2">Belongs to the UreD family.</text>
</comment>
<sequence length="302" mass="31590">MFDYSHPEDRTLKSKRPGPAPAGDATASGPSKMTCRASVATELMEPGRPGTRVSGLRAQAPLVPRPTGASGHEPFIDRDPDAARIALTSGAAGPLGGDHYRFDVDVGDGSSLLIREVSATLVLPGVHGHPSLLETRAHVGESATLVWIPEPVIAAKGCRHTHRVDIDLAADARLFYREELVLGRHGEDPGDLSSALTVRRGGAPLSIQRFDLGPNSPGFNSPAVAGPGLGVGSIVIVDPDGGLPRETVVIDPQTSILPVGDTCVQITAVGSDALALRKRLDAALAHIGEPWGREQTWSAVPR</sequence>
<dbReference type="AlphaFoldDB" id="A0A846RMZ6"/>
<dbReference type="Proteomes" id="UP000576792">
    <property type="component" value="Unassembled WGS sequence"/>
</dbReference>
<evidence type="ECO:0000313" key="5">
    <source>
        <dbReference type="Proteomes" id="UP000576792"/>
    </source>
</evidence>
<dbReference type="GO" id="GO:0016151">
    <property type="term" value="F:nickel cation binding"/>
    <property type="evidence" value="ECO:0007669"/>
    <property type="project" value="UniProtKB-UniRule"/>
</dbReference>
<keyword evidence="2" id="KW-0963">Cytoplasm</keyword>
<dbReference type="HAMAP" id="MF_01384">
    <property type="entry name" value="UreD"/>
    <property type="match status" value="1"/>
</dbReference>